<dbReference type="Gene3D" id="3.30.420.10">
    <property type="entry name" value="Ribonuclease H-like superfamily/Ribonuclease H"/>
    <property type="match status" value="1"/>
</dbReference>
<dbReference type="Pfam" id="PF17921">
    <property type="entry name" value="Integrase_H2C2"/>
    <property type="match status" value="1"/>
</dbReference>
<dbReference type="SUPFAM" id="SSF53098">
    <property type="entry name" value="Ribonuclease H-like"/>
    <property type="match status" value="1"/>
</dbReference>
<dbReference type="GO" id="GO:0071897">
    <property type="term" value="P:DNA biosynthetic process"/>
    <property type="evidence" value="ECO:0007669"/>
    <property type="project" value="UniProtKB-ARBA"/>
</dbReference>
<dbReference type="InterPro" id="IPR036397">
    <property type="entry name" value="RNaseH_sf"/>
</dbReference>
<reference evidence="2 3" key="1">
    <citation type="journal article" date="2019" name="Sci. Rep.">
        <title>Orb-weaving spider Araneus ventricosus genome elucidates the spidroin gene catalogue.</title>
        <authorList>
            <person name="Kono N."/>
            <person name="Nakamura H."/>
            <person name="Ohtoshi R."/>
            <person name="Moran D.A.P."/>
            <person name="Shinohara A."/>
            <person name="Yoshida Y."/>
            <person name="Fujiwara M."/>
            <person name="Mori M."/>
            <person name="Tomita M."/>
            <person name="Arakawa K."/>
        </authorList>
    </citation>
    <scope>NUCLEOTIDE SEQUENCE [LARGE SCALE GENOMIC DNA]</scope>
</reference>
<dbReference type="Pfam" id="PF00665">
    <property type="entry name" value="rve"/>
    <property type="match status" value="1"/>
</dbReference>
<dbReference type="Pfam" id="PF18701">
    <property type="entry name" value="DUF5641"/>
    <property type="match status" value="1"/>
</dbReference>
<proteinExistence type="predicted"/>
<dbReference type="InterPro" id="IPR040676">
    <property type="entry name" value="DUF5641"/>
</dbReference>
<dbReference type="GO" id="GO:0042575">
    <property type="term" value="C:DNA polymerase complex"/>
    <property type="evidence" value="ECO:0007669"/>
    <property type="project" value="UniProtKB-ARBA"/>
</dbReference>
<dbReference type="GO" id="GO:0003676">
    <property type="term" value="F:nucleic acid binding"/>
    <property type="evidence" value="ECO:0007669"/>
    <property type="project" value="InterPro"/>
</dbReference>
<dbReference type="CDD" id="cd01644">
    <property type="entry name" value="RT_pepA17"/>
    <property type="match status" value="1"/>
</dbReference>
<dbReference type="AlphaFoldDB" id="A0A4Y2WAA6"/>
<name>A0A4Y2WAA6_ARAVE</name>
<evidence type="ECO:0000313" key="3">
    <source>
        <dbReference type="Proteomes" id="UP000499080"/>
    </source>
</evidence>
<sequence>MQGNQIKGAKNTPYAIDTKLGWVLCGKVSSRHELPRSHNQFVSHHTTSNFNLKNDIQNFWELPQENSLSNEEQICEELYKSTVSRDDSGRYTVKLPFKPHHKLGNSKSTAVKCFYSLEHRLQKNPTLRQLYTSFLREYEELNHMELVPNNQSYLPESEAFYLPHHGVVREESISTKLRVVFNRSAKSSNSVSLNEALYTVPKLQPDVFKILLNFRTFPIAISADIEKMYRQILIHSEDADFQRIIWRTDTNHPLSTYRLLTVTYGTSCAPYLAIRTLHQLAADEMSTSPEACKIIREHFYVDDLLTGANSVSHAKVLVSEINRVLQSGGFTLKKWASNIVDVLDSIPAESELKKNEISIDESSSVKILGVNWNSHQDTLQIKITDPQEVLTKRQLLSVIARIFDPLGILSPTTIVLKILMQDLWKNQLSWDAGIPHEILKTWNTFQFELSFLKDIKLPRYLKNVYSESVIVQLHGFCDASSKAYAAVIYIRVLTDTVKPIAEFITKFSSFSKLTRILAYCFRFVHNIRSPSKKCSGPLTAAELVVAENLIIQLLQEQEFSVEIHMLRENKPLPCNSKLLALNVFLDKSGIIRVSGRLSKHSTLNINQKHPMLLPKDHHLTRSIIKEYHVRYLHAGPQLLLSLLRQKFWFSHGLSIVRQECHKCLTCRRAKSQSCQQLMSDLPSVRITPDRPFKRVGVDFCGPFLTKPTVIRSKVKFKSYVALFICMWSKAVHIELVSDLSTAAFLAALRRFLSRRGLPSDIYSDNGTNFKGAANHLRHLFNIAKGSEIQQFCTSNYIQWHFIPPYSPNHGGLWEASIKLAKHHLIRVCKSTILNFEEMTTLLCQIEACINSRPLTPLSSDPSDISALTPGHFLIGSSLLDLPEPTNAQLKLPLSVRWQTIQDQRKQFWSGWSREYLHHLQHRPKWASPKRDLQVDDLVLVQDPVSSPLHWILGRIVKTFPGQDARTRVVAVRTRDGEITRSISKISLILPGREDVQFPQEKSPQRPPPP</sequence>
<dbReference type="PROSITE" id="PS50994">
    <property type="entry name" value="INTEGRASE"/>
    <property type="match status" value="1"/>
</dbReference>
<feature type="domain" description="Integrase catalytic" evidence="1">
    <location>
        <begin position="687"/>
        <end position="877"/>
    </location>
</feature>
<dbReference type="InterPro" id="IPR043502">
    <property type="entry name" value="DNA/RNA_pol_sf"/>
</dbReference>
<dbReference type="InterPro" id="IPR041588">
    <property type="entry name" value="Integrase_H2C2"/>
</dbReference>
<dbReference type="GO" id="GO:0015074">
    <property type="term" value="P:DNA integration"/>
    <property type="evidence" value="ECO:0007669"/>
    <property type="project" value="InterPro"/>
</dbReference>
<comment type="caution">
    <text evidence="2">The sequence shown here is derived from an EMBL/GenBank/DDBJ whole genome shotgun (WGS) entry which is preliminary data.</text>
</comment>
<dbReference type="PANTHER" id="PTHR47331">
    <property type="entry name" value="PHD-TYPE DOMAIN-CONTAINING PROTEIN"/>
    <property type="match status" value="1"/>
</dbReference>
<gene>
    <name evidence="2" type="ORF">AVEN_49801_1</name>
</gene>
<dbReference type="InterPro" id="IPR012337">
    <property type="entry name" value="RNaseH-like_sf"/>
</dbReference>
<dbReference type="OrthoDB" id="5984724at2759"/>
<protein>
    <recommendedName>
        <fullName evidence="1">Integrase catalytic domain-containing protein</fullName>
    </recommendedName>
</protein>
<dbReference type="InterPro" id="IPR001584">
    <property type="entry name" value="Integrase_cat-core"/>
</dbReference>
<evidence type="ECO:0000313" key="2">
    <source>
        <dbReference type="EMBL" id="GBO34405.1"/>
    </source>
</evidence>
<dbReference type="Pfam" id="PF05380">
    <property type="entry name" value="Peptidase_A17"/>
    <property type="match status" value="1"/>
</dbReference>
<dbReference type="SUPFAM" id="SSF56672">
    <property type="entry name" value="DNA/RNA polymerases"/>
    <property type="match status" value="1"/>
</dbReference>
<organism evidence="2 3">
    <name type="scientific">Araneus ventricosus</name>
    <name type="common">Orbweaver spider</name>
    <name type="synonym">Epeira ventricosa</name>
    <dbReference type="NCBI Taxonomy" id="182803"/>
    <lineage>
        <taxon>Eukaryota</taxon>
        <taxon>Metazoa</taxon>
        <taxon>Ecdysozoa</taxon>
        <taxon>Arthropoda</taxon>
        <taxon>Chelicerata</taxon>
        <taxon>Arachnida</taxon>
        <taxon>Araneae</taxon>
        <taxon>Araneomorphae</taxon>
        <taxon>Entelegynae</taxon>
        <taxon>Araneoidea</taxon>
        <taxon>Araneidae</taxon>
        <taxon>Araneus</taxon>
    </lineage>
</organism>
<dbReference type="Proteomes" id="UP000499080">
    <property type="component" value="Unassembled WGS sequence"/>
</dbReference>
<dbReference type="EMBL" id="BGPR01058214">
    <property type="protein sequence ID" value="GBO34405.1"/>
    <property type="molecule type" value="Genomic_DNA"/>
</dbReference>
<evidence type="ECO:0000259" key="1">
    <source>
        <dbReference type="PROSITE" id="PS50994"/>
    </source>
</evidence>
<accession>A0A4Y2WAA6</accession>
<keyword evidence="3" id="KW-1185">Reference proteome</keyword>
<dbReference type="InterPro" id="IPR008042">
    <property type="entry name" value="Retrotrans_Pao"/>
</dbReference>